<dbReference type="SUPFAM" id="SSF48439">
    <property type="entry name" value="Protein prenylyltransferase"/>
    <property type="match status" value="1"/>
</dbReference>
<evidence type="ECO:0000256" key="7">
    <source>
        <dbReference type="ARBA" id="ARBA00031267"/>
    </source>
</evidence>
<dbReference type="GO" id="GO:0004663">
    <property type="term" value="F:Rab geranylgeranyltransferase activity"/>
    <property type="evidence" value="ECO:0007669"/>
    <property type="project" value="UniProtKB-UniRule"/>
</dbReference>
<dbReference type="InterPro" id="IPR002088">
    <property type="entry name" value="Prenyl_trans_a"/>
</dbReference>
<keyword evidence="6" id="KW-0677">Repeat</keyword>
<dbReference type="PANTHER" id="PTHR11129">
    <property type="entry name" value="PROTEIN FARNESYLTRANSFERASE ALPHA SUBUNIT/RAB GERANYLGERANYL TRANSFERASE ALPHA SUBUNIT"/>
    <property type="match status" value="1"/>
</dbReference>
<comment type="catalytic activity">
    <reaction evidence="8 9">
        <text>geranylgeranyl diphosphate + L-cysteinyl-[protein] = S-geranylgeranyl-L-cysteinyl-[protein] + diphosphate</text>
        <dbReference type="Rhea" id="RHEA:21240"/>
        <dbReference type="Rhea" id="RHEA-COMP:10131"/>
        <dbReference type="Rhea" id="RHEA-COMP:11537"/>
        <dbReference type="ChEBI" id="CHEBI:29950"/>
        <dbReference type="ChEBI" id="CHEBI:33019"/>
        <dbReference type="ChEBI" id="CHEBI:57533"/>
        <dbReference type="ChEBI" id="CHEBI:86021"/>
        <dbReference type="EC" id="2.5.1.60"/>
    </reaction>
</comment>
<dbReference type="GO" id="GO:0005968">
    <property type="term" value="C:Rab-protein geranylgeranyltransferase complex"/>
    <property type="evidence" value="ECO:0007669"/>
    <property type="project" value="TreeGrafter"/>
</dbReference>
<protein>
    <recommendedName>
        <fullName evidence="3 9">Geranylgeranyl transferase type-2 subunit alpha</fullName>
        <ecNumber evidence="2 9">2.5.1.60</ecNumber>
    </recommendedName>
    <alternativeName>
        <fullName evidence="7 9">Geranylgeranyl transferase type II subunit alpha</fullName>
    </alternativeName>
</protein>
<dbReference type="AlphaFoldDB" id="A0A4P9XZE4"/>
<dbReference type="EMBL" id="KZ988644">
    <property type="protein sequence ID" value="RKP11805.1"/>
    <property type="molecule type" value="Genomic_DNA"/>
</dbReference>
<dbReference type="PANTHER" id="PTHR11129:SF2">
    <property type="entry name" value="GERANYLGERANYL TRANSFERASE TYPE-2 SUBUNIT ALPHA"/>
    <property type="match status" value="1"/>
</dbReference>
<comment type="similarity">
    <text evidence="1 9">Belongs to the protein prenyltransferase subunit alpha family.</text>
</comment>
<sequence length="324" mass="38422">ERKRQREREAGQIVEYKDLVNRLLEARVLRSTDMNLIPLIDQVTEWNPDFYTAWALRRDILQANIFSTGSQEEKMLCIKEELKCTEKAIRKHPKSYWVWGHRRWALGVSPQPLWKGEMALVGMMLELDPRNFHGWDYRRFLVGRLEEAEDPQGILTLLRTEYAYTEKKISQSFSNASAWHHRSRLVPRLLAEVTGDSEAFTSFVDHEFSLIHNAMYTDPSDQSAWMYYQWLIQGKDLPNLNEEGEAASMERRCHRAREEIEKLRELLDLLEEKERIWPLQILIWINQQGLTGEQQSMDISGMVQELIHLDPFRRGRYQDLLRSF</sequence>
<feature type="non-terminal residue" evidence="11">
    <location>
        <position position="1"/>
    </location>
</feature>
<proteinExistence type="inferred from homology"/>
<gene>
    <name evidence="11" type="ORF">BJ684DRAFT_12413</name>
</gene>
<evidence type="ECO:0000256" key="2">
    <source>
        <dbReference type="ARBA" id="ARBA00012656"/>
    </source>
</evidence>
<organism evidence="11 12">
    <name type="scientific">Piptocephalis cylindrospora</name>
    <dbReference type="NCBI Taxonomy" id="1907219"/>
    <lineage>
        <taxon>Eukaryota</taxon>
        <taxon>Fungi</taxon>
        <taxon>Fungi incertae sedis</taxon>
        <taxon>Zoopagomycota</taxon>
        <taxon>Zoopagomycotina</taxon>
        <taxon>Zoopagomycetes</taxon>
        <taxon>Zoopagales</taxon>
        <taxon>Piptocephalidaceae</taxon>
        <taxon>Piptocephalis</taxon>
    </lineage>
</organism>
<evidence type="ECO:0000256" key="1">
    <source>
        <dbReference type="ARBA" id="ARBA00006734"/>
    </source>
</evidence>
<keyword evidence="4 9" id="KW-0637">Prenyltransferase</keyword>
<comment type="function">
    <text evidence="9">Catalyzes the transfer of a geranyl-geranyl moiety from geranyl-geranyl pyrophosphate to cysteines occuring in specific C-terminal amino acid sequences.</text>
</comment>
<evidence type="ECO:0000256" key="10">
    <source>
        <dbReference type="SAM" id="Coils"/>
    </source>
</evidence>
<evidence type="ECO:0000256" key="3">
    <source>
        <dbReference type="ARBA" id="ARBA00014772"/>
    </source>
</evidence>
<dbReference type="FunFam" id="1.25.40.120:FF:000035">
    <property type="entry name" value="Geranylgeranyl transferase type-2 subunit alpha"/>
    <property type="match status" value="1"/>
</dbReference>
<reference evidence="12" key="1">
    <citation type="journal article" date="2018" name="Nat. Microbiol.">
        <title>Leveraging single-cell genomics to expand the fungal tree of life.</title>
        <authorList>
            <person name="Ahrendt S.R."/>
            <person name="Quandt C.A."/>
            <person name="Ciobanu D."/>
            <person name="Clum A."/>
            <person name="Salamov A."/>
            <person name="Andreopoulos B."/>
            <person name="Cheng J.F."/>
            <person name="Woyke T."/>
            <person name="Pelin A."/>
            <person name="Henrissat B."/>
            <person name="Reynolds N.K."/>
            <person name="Benny G.L."/>
            <person name="Smith M.E."/>
            <person name="James T.Y."/>
            <person name="Grigoriev I.V."/>
        </authorList>
    </citation>
    <scope>NUCLEOTIDE SEQUENCE [LARGE SCALE GENOMIC DNA]</scope>
</reference>
<keyword evidence="10" id="KW-0175">Coiled coil</keyword>
<evidence type="ECO:0000256" key="5">
    <source>
        <dbReference type="ARBA" id="ARBA00022679"/>
    </source>
</evidence>
<evidence type="ECO:0000256" key="8">
    <source>
        <dbReference type="ARBA" id="ARBA00047658"/>
    </source>
</evidence>
<dbReference type="EC" id="2.5.1.60" evidence="2 9"/>
<accession>A0A4P9XZE4</accession>
<dbReference type="PROSITE" id="PS51147">
    <property type="entry name" value="PFTA"/>
    <property type="match status" value="3"/>
</dbReference>
<dbReference type="OrthoDB" id="1658at2759"/>
<dbReference type="Gene3D" id="1.25.40.120">
    <property type="entry name" value="Protein prenylyltransferase"/>
    <property type="match status" value="1"/>
</dbReference>
<evidence type="ECO:0000256" key="4">
    <source>
        <dbReference type="ARBA" id="ARBA00022602"/>
    </source>
</evidence>
<dbReference type="Pfam" id="PF01239">
    <property type="entry name" value="PPTA"/>
    <property type="match status" value="4"/>
</dbReference>
<keyword evidence="12" id="KW-1185">Reference proteome</keyword>
<evidence type="ECO:0000313" key="11">
    <source>
        <dbReference type="EMBL" id="RKP11805.1"/>
    </source>
</evidence>
<name>A0A4P9XZE4_9FUNG</name>
<evidence type="ECO:0000256" key="6">
    <source>
        <dbReference type="ARBA" id="ARBA00022737"/>
    </source>
</evidence>
<dbReference type="GO" id="GO:0097354">
    <property type="term" value="P:prenylation"/>
    <property type="evidence" value="ECO:0007669"/>
    <property type="project" value="UniProtKB-UniRule"/>
</dbReference>
<keyword evidence="5 9" id="KW-0808">Transferase</keyword>
<dbReference type="Proteomes" id="UP000267251">
    <property type="component" value="Unassembled WGS sequence"/>
</dbReference>
<evidence type="ECO:0000256" key="9">
    <source>
        <dbReference type="RuleBase" id="RU367120"/>
    </source>
</evidence>
<evidence type="ECO:0000313" key="12">
    <source>
        <dbReference type="Proteomes" id="UP000267251"/>
    </source>
</evidence>
<feature type="coiled-coil region" evidence="10">
    <location>
        <begin position="239"/>
        <end position="276"/>
    </location>
</feature>